<name>A0A7D9JBN5_PARCT</name>
<keyword evidence="3" id="KW-1185">Reference proteome</keyword>
<sequence>MVSWEQMRRHWIGFAYKISEETGRNVKTYLNKFVANNRGFSFTITQLYDELFHVCITTDQCLDIKRKLEKKLKTFELKLPDVRTQELFPGGARQQKSVRNAHEFRQLRENDVAEMNKPIIRRKHEEAQNHFVLVRNAFSIQDEKDFLAFDIEAYEHDHSQVLEIGYVIVRFSPVRHRTEGNLPKAEVISREHLIIEENLHFKNKDNVPDNRDGFKFGVSKTLSLEDAVERFREDVRESDYILGHSVKHDDAYLRNIGVDLSVLGKDMFDTQVVQTYKESLKESEKYFMRGLSHLLREYKVNYQKSDLHNAGCDAFYTMMVFLRQIEYSAEEVNTIIASQWERTDFLRNIDFNNSNHIECILV</sequence>
<feature type="domain" description="Gfd2/YDR514C-like C-terminal" evidence="1">
    <location>
        <begin position="146"/>
        <end position="322"/>
    </location>
</feature>
<dbReference type="PANTHER" id="PTHR28083">
    <property type="entry name" value="GOOD FOR FULL DBP5 ACTIVITY PROTEIN 2"/>
    <property type="match status" value="1"/>
</dbReference>
<evidence type="ECO:0000313" key="3">
    <source>
        <dbReference type="Proteomes" id="UP001152795"/>
    </source>
</evidence>
<organism evidence="2 3">
    <name type="scientific">Paramuricea clavata</name>
    <name type="common">Red gorgonian</name>
    <name type="synonym">Violescent sea-whip</name>
    <dbReference type="NCBI Taxonomy" id="317549"/>
    <lineage>
        <taxon>Eukaryota</taxon>
        <taxon>Metazoa</taxon>
        <taxon>Cnidaria</taxon>
        <taxon>Anthozoa</taxon>
        <taxon>Octocorallia</taxon>
        <taxon>Malacalcyonacea</taxon>
        <taxon>Plexauridae</taxon>
        <taxon>Paramuricea</taxon>
    </lineage>
</organism>
<dbReference type="InterPro" id="IPR040151">
    <property type="entry name" value="Gfd2/YDR514C-like"/>
</dbReference>
<dbReference type="Pfam" id="PF21762">
    <property type="entry name" value="DEDDh_C"/>
    <property type="match status" value="1"/>
</dbReference>
<dbReference type="OrthoDB" id="5964050at2759"/>
<evidence type="ECO:0000259" key="1">
    <source>
        <dbReference type="Pfam" id="PF21762"/>
    </source>
</evidence>
<dbReference type="InterPro" id="IPR048519">
    <property type="entry name" value="Gfd2/YDR514C-like_C"/>
</dbReference>
<dbReference type="GO" id="GO:0003676">
    <property type="term" value="F:nucleic acid binding"/>
    <property type="evidence" value="ECO:0007669"/>
    <property type="project" value="InterPro"/>
</dbReference>
<evidence type="ECO:0000313" key="2">
    <source>
        <dbReference type="EMBL" id="CAB4025967.1"/>
    </source>
</evidence>
<gene>
    <name evidence="2" type="ORF">PACLA_8A014143</name>
</gene>
<dbReference type="Gene3D" id="3.30.420.10">
    <property type="entry name" value="Ribonuclease H-like superfamily/Ribonuclease H"/>
    <property type="match status" value="1"/>
</dbReference>
<dbReference type="InterPro" id="IPR012337">
    <property type="entry name" value="RNaseH-like_sf"/>
</dbReference>
<accession>A0A7D9JBN5</accession>
<proteinExistence type="predicted"/>
<dbReference type="SUPFAM" id="SSF53098">
    <property type="entry name" value="Ribonuclease H-like"/>
    <property type="match status" value="1"/>
</dbReference>
<comment type="caution">
    <text evidence="2">The sequence shown here is derived from an EMBL/GenBank/DDBJ whole genome shotgun (WGS) entry which is preliminary data.</text>
</comment>
<reference evidence="2" key="1">
    <citation type="submission" date="2020-04" db="EMBL/GenBank/DDBJ databases">
        <authorList>
            <person name="Alioto T."/>
            <person name="Alioto T."/>
            <person name="Gomez Garrido J."/>
        </authorList>
    </citation>
    <scope>NUCLEOTIDE SEQUENCE</scope>
    <source>
        <strain evidence="2">A484AB</strain>
    </source>
</reference>
<dbReference type="EMBL" id="CACRXK020013924">
    <property type="protein sequence ID" value="CAB4025967.1"/>
    <property type="molecule type" value="Genomic_DNA"/>
</dbReference>
<dbReference type="PANTHER" id="PTHR28083:SF1">
    <property type="entry name" value="GOOD FOR FULL DBP5 ACTIVITY PROTEIN 2"/>
    <property type="match status" value="1"/>
</dbReference>
<protein>
    <submittedName>
        <fullName evidence="2">Uncharacterized nucleolar -like</fullName>
    </submittedName>
</protein>
<dbReference type="InterPro" id="IPR036397">
    <property type="entry name" value="RNaseH_sf"/>
</dbReference>
<dbReference type="Proteomes" id="UP001152795">
    <property type="component" value="Unassembled WGS sequence"/>
</dbReference>
<dbReference type="GO" id="GO:0005634">
    <property type="term" value="C:nucleus"/>
    <property type="evidence" value="ECO:0007669"/>
    <property type="project" value="TreeGrafter"/>
</dbReference>
<dbReference type="AlphaFoldDB" id="A0A7D9JBN5"/>